<comment type="caution">
    <text evidence="3">The sequence shown here is derived from an EMBL/GenBank/DDBJ whole genome shotgun (WGS) entry which is preliminary data.</text>
</comment>
<keyword evidence="2" id="KW-0472">Membrane</keyword>
<name>A0A2W7NRA2_9BACT</name>
<evidence type="ECO:0000256" key="1">
    <source>
        <dbReference type="SAM" id="Coils"/>
    </source>
</evidence>
<proteinExistence type="predicted"/>
<keyword evidence="2" id="KW-0812">Transmembrane</keyword>
<gene>
    <name evidence="3" type="ORF">LX69_00811</name>
</gene>
<accession>A0A2W7NRA2</accession>
<dbReference type="RefSeq" id="WP_111444529.1">
    <property type="nucleotide sequence ID" value="NZ_QKZK01000005.1"/>
</dbReference>
<dbReference type="EMBL" id="QKZK01000005">
    <property type="protein sequence ID" value="PZX19144.1"/>
    <property type="molecule type" value="Genomic_DNA"/>
</dbReference>
<feature type="coiled-coil region" evidence="1">
    <location>
        <begin position="114"/>
        <end position="162"/>
    </location>
</feature>
<dbReference type="OrthoDB" id="1120747at2"/>
<feature type="transmembrane region" description="Helical" evidence="2">
    <location>
        <begin position="42"/>
        <end position="63"/>
    </location>
</feature>
<keyword evidence="2" id="KW-1133">Transmembrane helix</keyword>
<organism evidence="3 4">
    <name type="scientific">Breznakibacter xylanolyticus</name>
    <dbReference type="NCBI Taxonomy" id="990"/>
    <lineage>
        <taxon>Bacteria</taxon>
        <taxon>Pseudomonadati</taxon>
        <taxon>Bacteroidota</taxon>
        <taxon>Bacteroidia</taxon>
        <taxon>Marinilabiliales</taxon>
        <taxon>Marinilabiliaceae</taxon>
        <taxon>Breznakibacter</taxon>
    </lineage>
</organism>
<protein>
    <submittedName>
        <fullName evidence="3">Uncharacterized protein</fullName>
    </submittedName>
</protein>
<reference evidence="3 4" key="1">
    <citation type="submission" date="2018-06" db="EMBL/GenBank/DDBJ databases">
        <title>Genomic Encyclopedia of Archaeal and Bacterial Type Strains, Phase II (KMG-II): from individual species to whole genera.</title>
        <authorList>
            <person name="Goeker M."/>
        </authorList>
    </citation>
    <scope>NUCLEOTIDE SEQUENCE [LARGE SCALE GENOMIC DNA]</scope>
    <source>
        <strain evidence="3 4">DSM 6779</strain>
    </source>
</reference>
<keyword evidence="4" id="KW-1185">Reference proteome</keyword>
<evidence type="ECO:0000256" key="2">
    <source>
        <dbReference type="SAM" id="Phobius"/>
    </source>
</evidence>
<sequence length="184" mass="21041">MNDPFKILIDNERDSFDTLLPPPDMWARIDARMERPAPMLRFISPLRVVAAVAIMVVLSVAAFQLMQHRNVVPAHQTLSAIDQQVMEAARFYESQISHKQQQLIELTASQPAVREDVETDMAELDQALRELKTDLKDNIDNAEVLQAMIQTYRMKLDMLEQILSYLQPADNAPDNDSKTSNYEL</sequence>
<dbReference type="AlphaFoldDB" id="A0A2W7NRA2"/>
<keyword evidence="1" id="KW-0175">Coiled coil</keyword>
<evidence type="ECO:0000313" key="3">
    <source>
        <dbReference type="EMBL" id="PZX19144.1"/>
    </source>
</evidence>
<dbReference type="Proteomes" id="UP000249239">
    <property type="component" value="Unassembled WGS sequence"/>
</dbReference>
<evidence type="ECO:0000313" key="4">
    <source>
        <dbReference type="Proteomes" id="UP000249239"/>
    </source>
</evidence>